<sequence length="315" mass="35931">MHTRGRRSTVSTIKCRGNNWKLIVPSVFTPVGPELIAQRKTFRPARFIERALAETSTLEERQRYPQYKATCTIRKTILQRVDEARKDPRVHFNCSELGVLFHIFFQLTNNQIRDMARDELKDFLASTFSMTGEDLLEGLWGAARMLRYGRPSTNSGGITAYDFILLLSCMLRGSFSERAILSFYVLDLDGDSRLRTNVEFSRFLTDSFNRGRPGSSNSVSVEEHTRDAIQYLASKASIGIGGSIGLTRFLQLCSSSPWMIDAILPCIPRDIDNIAFQKLFTENIMTPMHEENPRRTCSLSRRSTCTSSIIRRQVY</sequence>
<evidence type="ECO:0000313" key="1">
    <source>
        <dbReference type="EMBL" id="VDM03890.1"/>
    </source>
</evidence>
<organism evidence="3">
    <name type="scientific">Schistocephalus solidus</name>
    <name type="common">Tapeworm</name>
    <dbReference type="NCBI Taxonomy" id="70667"/>
    <lineage>
        <taxon>Eukaryota</taxon>
        <taxon>Metazoa</taxon>
        <taxon>Spiralia</taxon>
        <taxon>Lophotrochozoa</taxon>
        <taxon>Platyhelminthes</taxon>
        <taxon>Cestoda</taxon>
        <taxon>Eucestoda</taxon>
        <taxon>Diphyllobothriidea</taxon>
        <taxon>Diphyllobothriidae</taxon>
        <taxon>Schistocephalus</taxon>
    </lineage>
</organism>
<gene>
    <name evidence="1" type="ORF">SSLN_LOCUS17504</name>
</gene>
<dbReference type="AlphaFoldDB" id="A0A183TM06"/>
<proteinExistence type="predicted"/>
<evidence type="ECO:0000313" key="2">
    <source>
        <dbReference type="Proteomes" id="UP000275846"/>
    </source>
</evidence>
<dbReference type="SUPFAM" id="SSF47473">
    <property type="entry name" value="EF-hand"/>
    <property type="match status" value="1"/>
</dbReference>
<accession>A0A183TM06</accession>
<dbReference type="Gene3D" id="1.10.238.10">
    <property type="entry name" value="EF-hand"/>
    <property type="match status" value="1"/>
</dbReference>
<keyword evidence="2" id="KW-1185">Reference proteome</keyword>
<dbReference type="Proteomes" id="UP000275846">
    <property type="component" value="Unassembled WGS sequence"/>
</dbReference>
<dbReference type="InterPro" id="IPR011992">
    <property type="entry name" value="EF-hand-dom_pair"/>
</dbReference>
<dbReference type="OrthoDB" id="191686at2759"/>
<dbReference type="WBParaSite" id="SSLN_0001816801-mRNA-1">
    <property type="protein sequence ID" value="SSLN_0001816801-mRNA-1"/>
    <property type="gene ID" value="SSLN_0001816801"/>
</dbReference>
<reference evidence="3" key="1">
    <citation type="submission" date="2016-06" db="UniProtKB">
        <authorList>
            <consortium name="WormBaseParasite"/>
        </authorList>
    </citation>
    <scope>IDENTIFICATION</scope>
</reference>
<dbReference type="STRING" id="70667.A0A183TM06"/>
<protein>
    <submittedName>
        <fullName evidence="3">EF-hand domain-containing protein</fullName>
    </submittedName>
</protein>
<reference evidence="1 2" key="2">
    <citation type="submission" date="2018-11" db="EMBL/GenBank/DDBJ databases">
        <authorList>
            <consortium name="Pathogen Informatics"/>
        </authorList>
    </citation>
    <scope>NUCLEOTIDE SEQUENCE [LARGE SCALE GENOMIC DNA]</scope>
    <source>
        <strain evidence="1 2">NST_G2</strain>
    </source>
</reference>
<dbReference type="EMBL" id="UYSU01042615">
    <property type="protein sequence ID" value="VDM03890.1"/>
    <property type="molecule type" value="Genomic_DNA"/>
</dbReference>
<evidence type="ECO:0000313" key="3">
    <source>
        <dbReference type="WBParaSite" id="SSLN_0001816801-mRNA-1"/>
    </source>
</evidence>
<name>A0A183TM06_SCHSO</name>